<dbReference type="GO" id="GO:0005737">
    <property type="term" value="C:cytoplasm"/>
    <property type="evidence" value="ECO:0007669"/>
    <property type="project" value="TreeGrafter"/>
</dbReference>
<evidence type="ECO:0000259" key="1">
    <source>
        <dbReference type="PROSITE" id="PS50195"/>
    </source>
</evidence>
<feature type="domain" description="PX" evidence="1">
    <location>
        <begin position="4"/>
        <end position="103"/>
    </location>
</feature>
<dbReference type="InterPro" id="IPR036871">
    <property type="entry name" value="PX_dom_sf"/>
</dbReference>
<gene>
    <name evidence="2" type="ORF">AALO_G00025360</name>
</gene>
<comment type="caution">
    <text evidence="2">The sequence shown here is derived from an EMBL/GenBank/DDBJ whole genome shotgun (WGS) entry which is preliminary data.</text>
</comment>
<sequence length="103" mass="12194">MPRRTVHEVTVQDVQKRRNPSKHYVYLIKVCWSDGSTEVIYRRYSKFFDLQMELLDKFPVEGGQKDPKRRIIPFLPGFPYSITREARRLSLSVSFTPKSPFLS</sequence>
<protein>
    <recommendedName>
        <fullName evidence="1">PX domain-containing protein</fullName>
    </recommendedName>
</protein>
<dbReference type="PANTHER" id="PTHR15706">
    <property type="entry name" value="SH3 MULTIPLE DOMAIN"/>
    <property type="match status" value="1"/>
</dbReference>
<dbReference type="InterPro" id="IPR001683">
    <property type="entry name" value="PX_dom"/>
</dbReference>
<dbReference type="EMBL" id="JADWDJ010000002">
    <property type="protein sequence ID" value="KAG5284314.1"/>
    <property type="molecule type" value="Genomic_DNA"/>
</dbReference>
<keyword evidence="3" id="KW-1185">Reference proteome</keyword>
<dbReference type="Proteomes" id="UP000823561">
    <property type="component" value="Chromosome 2"/>
</dbReference>
<dbReference type="GO" id="GO:0016176">
    <property type="term" value="F:superoxide-generating NADPH oxidase activator activity"/>
    <property type="evidence" value="ECO:0007669"/>
    <property type="project" value="TreeGrafter"/>
</dbReference>
<evidence type="ECO:0000313" key="3">
    <source>
        <dbReference type="Proteomes" id="UP000823561"/>
    </source>
</evidence>
<organism evidence="2 3">
    <name type="scientific">Alosa alosa</name>
    <name type="common">allis shad</name>
    <dbReference type="NCBI Taxonomy" id="278164"/>
    <lineage>
        <taxon>Eukaryota</taxon>
        <taxon>Metazoa</taxon>
        <taxon>Chordata</taxon>
        <taxon>Craniata</taxon>
        <taxon>Vertebrata</taxon>
        <taxon>Euteleostomi</taxon>
        <taxon>Actinopterygii</taxon>
        <taxon>Neopterygii</taxon>
        <taxon>Teleostei</taxon>
        <taxon>Clupei</taxon>
        <taxon>Clupeiformes</taxon>
        <taxon>Clupeoidei</taxon>
        <taxon>Clupeidae</taxon>
        <taxon>Alosa</taxon>
    </lineage>
</organism>
<dbReference type="GO" id="GO:0035091">
    <property type="term" value="F:phosphatidylinositol binding"/>
    <property type="evidence" value="ECO:0007669"/>
    <property type="project" value="InterPro"/>
</dbReference>
<evidence type="ECO:0000313" key="2">
    <source>
        <dbReference type="EMBL" id="KAG5284314.1"/>
    </source>
</evidence>
<proteinExistence type="predicted"/>
<dbReference type="Pfam" id="PF00787">
    <property type="entry name" value="PX"/>
    <property type="match status" value="1"/>
</dbReference>
<dbReference type="GO" id="GO:0042554">
    <property type="term" value="P:superoxide anion generation"/>
    <property type="evidence" value="ECO:0007669"/>
    <property type="project" value="TreeGrafter"/>
</dbReference>
<dbReference type="Gene3D" id="3.30.1520.10">
    <property type="entry name" value="Phox-like domain"/>
    <property type="match status" value="1"/>
</dbReference>
<dbReference type="InterPro" id="IPR051228">
    <property type="entry name" value="NADPH_Oxidase/PX-Domain"/>
</dbReference>
<dbReference type="AlphaFoldDB" id="A0AAV6HAB1"/>
<dbReference type="SUPFAM" id="SSF64268">
    <property type="entry name" value="PX domain"/>
    <property type="match status" value="1"/>
</dbReference>
<dbReference type="PROSITE" id="PS50195">
    <property type="entry name" value="PX"/>
    <property type="match status" value="1"/>
</dbReference>
<accession>A0AAV6HAB1</accession>
<dbReference type="PANTHER" id="PTHR15706:SF26">
    <property type="entry name" value="SH3 AND PX DOMAIN-CONTAINING PROTEIN 2B"/>
    <property type="match status" value="1"/>
</dbReference>
<reference evidence="2" key="1">
    <citation type="submission" date="2020-10" db="EMBL/GenBank/DDBJ databases">
        <title>Chromosome-scale genome assembly of the Allis shad, Alosa alosa.</title>
        <authorList>
            <person name="Margot Z."/>
            <person name="Christophe K."/>
            <person name="Cabau C."/>
            <person name="Louis A."/>
            <person name="Berthelot C."/>
            <person name="Parey E."/>
            <person name="Roest Crollius H."/>
            <person name="Montfort J."/>
            <person name="Robinson-Rechavi M."/>
            <person name="Bucao C."/>
            <person name="Bouchez O."/>
            <person name="Gislard M."/>
            <person name="Lluch J."/>
            <person name="Milhes M."/>
            <person name="Lampietro C."/>
            <person name="Lopez Roques C."/>
            <person name="Donnadieu C."/>
            <person name="Braasch I."/>
            <person name="Desvignes T."/>
            <person name="Postlethwait J."/>
            <person name="Bobe J."/>
            <person name="Guiguen Y."/>
        </authorList>
    </citation>
    <scope>NUCLEOTIDE SEQUENCE</scope>
    <source>
        <strain evidence="2">M-15738</strain>
        <tissue evidence="2">Blood</tissue>
    </source>
</reference>
<name>A0AAV6HAB1_9TELE</name>